<keyword evidence="1" id="KW-0472">Membrane</keyword>
<organism evidence="2 3">
    <name type="scientific">Halanaerobium saccharolyticum</name>
    <dbReference type="NCBI Taxonomy" id="43595"/>
    <lineage>
        <taxon>Bacteria</taxon>
        <taxon>Bacillati</taxon>
        <taxon>Bacillota</taxon>
        <taxon>Clostridia</taxon>
        <taxon>Halanaerobiales</taxon>
        <taxon>Halanaerobiaceae</taxon>
        <taxon>Halanaerobium</taxon>
    </lineage>
</organism>
<name>A0A4R6LFN7_9FIRM</name>
<feature type="transmembrane region" description="Helical" evidence="1">
    <location>
        <begin position="259"/>
        <end position="279"/>
    </location>
</feature>
<evidence type="ECO:0000313" key="3">
    <source>
        <dbReference type="Proteomes" id="UP000295064"/>
    </source>
</evidence>
<accession>A0A4R6LFN7</accession>
<feature type="transmembrane region" description="Helical" evidence="1">
    <location>
        <begin position="32"/>
        <end position="56"/>
    </location>
</feature>
<keyword evidence="1" id="KW-0812">Transmembrane</keyword>
<proteinExistence type="predicted"/>
<dbReference type="EMBL" id="SNWX01000037">
    <property type="protein sequence ID" value="TDO73399.1"/>
    <property type="molecule type" value="Genomic_DNA"/>
</dbReference>
<dbReference type="RefSeq" id="WP_133516233.1">
    <property type="nucleotide sequence ID" value="NZ_SNWX01000037.1"/>
</dbReference>
<dbReference type="Proteomes" id="UP000295064">
    <property type="component" value="Unassembled WGS sequence"/>
</dbReference>
<gene>
    <name evidence="2" type="ORF">DFR79_13716</name>
</gene>
<dbReference type="AlphaFoldDB" id="A0A4R6LFN7"/>
<sequence>MAGIKETPGNKLHERLNQNSIKLWIFMGRNRLLVTGLLVIIVFITLLVAGSLYPAVENSIRSSDSIDTLFQALLTAIISGVTIVVSLNQLVLSQELGAVKDQRERMEGAMQFRENVADVIQAPLSPSKPAQFIRALVQVSAERARKLQDIENNSADEEFKQEINDFTDSLIKNSEQVANELDGSQFGEFDVISSALNFNYSWKIFTAKRIKTKYSDLLSEKGEKELEKLIEVLNLFGPTREHFKTLYFQSNLIDLSRRILLAAIPALLVSCYMIIFLTLKPIVYYFQYRNSDISYCIDNNYFLNTFSNLNFLCP</sequence>
<comment type="caution">
    <text evidence="2">The sequence shown here is derived from an EMBL/GenBank/DDBJ whole genome shotgun (WGS) entry which is preliminary data.</text>
</comment>
<dbReference type="InterPro" id="IPR058278">
    <property type="entry name" value="DUF7972"/>
</dbReference>
<evidence type="ECO:0000256" key="1">
    <source>
        <dbReference type="SAM" id="Phobius"/>
    </source>
</evidence>
<dbReference type="Pfam" id="PF25927">
    <property type="entry name" value="DUF7972"/>
    <property type="match status" value="1"/>
</dbReference>
<reference evidence="2 3" key="1">
    <citation type="submission" date="2019-03" db="EMBL/GenBank/DDBJ databases">
        <title>Subsurface microbial communities from deep shales in Ohio and West Virginia, USA.</title>
        <authorList>
            <person name="Wrighton K."/>
        </authorList>
    </citation>
    <scope>NUCLEOTIDE SEQUENCE [LARGE SCALE GENOMIC DNA]</scope>
    <source>
        <strain evidence="2 3">MA284_T2</strain>
    </source>
</reference>
<feature type="transmembrane region" description="Helical" evidence="1">
    <location>
        <begin position="68"/>
        <end position="87"/>
    </location>
</feature>
<evidence type="ECO:0000313" key="2">
    <source>
        <dbReference type="EMBL" id="TDO73399.1"/>
    </source>
</evidence>
<keyword evidence="1" id="KW-1133">Transmembrane helix</keyword>
<protein>
    <submittedName>
        <fullName evidence="2">Uncharacterized protein</fullName>
    </submittedName>
</protein>